<evidence type="ECO:0000313" key="2">
    <source>
        <dbReference type="Proteomes" id="UP000249661"/>
    </source>
</evidence>
<organism evidence="1 2">
    <name type="scientific">Aspergillus aculeatinus CBS 121060</name>
    <dbReference type="NCBI Taxonomy" id="1448322"/>
    <lineage>
        <taxon>Eukaryota</taxon>
        <taxon>Fungi</taxon>
        <taxon>Dikarya</taxon>
        <taxon>Ascomycota</taxon>
        <taxon>Pezizomycotina</taxon>
        <taxon>Eurotiomycetes</taxon>
        <taxon>Eurotiomycetidae</taxon>
        <taxon>Eurotiales</taxon>
        <taxon>Aspergillaceae</taxon>
        <taxon>Aspergillus</taxon>
        <taxon>Aspergillus subgen. Circumdati</taxon>
    </lineage>
</organism>
<dbReference type="EMBL" id="KZ824960">
    <property type="protein sequence ID" value="RAH69457.1"/>
    <property type="molecule type" value="Genomic_DNA"/>
</dbReference>
<keyword evidence="1" id="KW-0808">Transferase</keyword>
<accession>A0ACD1H7R7</accession>
<gene>
    <name evidence="1" type="ORF">BO66DRAFT_452936</name>
</gene>
<keyword evidence="2" id="KW-1185">Reference proteome</keyword>
<dbReference type="Proteomes" id="UP000249661">
    <property type="component" value="Unassembled WGS sequence"/>
</dbReference>
<keyword evidence="1" id="KW-0418">Kinase</keyword>
<sequence>MSIQKKFPDVHWVWKGAISFVYEVHPRIVVKVPKSSDFEREQFLKELRIYEIFSQHPPCSSIVQCFFYADNGIFLEYMRDVTLCSRIQNNHTRDLESSVVTKVEKLEPLPLRKKWMNDLAQAVAFLESLNLAHGDLRPENVLLDRDRLKLADFDCTAEIGTDFEACMAPYGRLLNSDEQDQGRRGTSGVLGPRTEQFALGSLYYLINYGFEVYGDRCLTEDPKEHGRKVVELLQNLEFPKLDGDPLLDKIIGKCWHNKYATIGELAASTETLLLGRNNCRETEAKNPCTPRWRVVMGRIIRGLWKPFRSWCDFVLGRTSQTTKPEVASGGELDGHSRGGMGQKTQNNLADVSSKKTFCQNLEKCGLLQMLASGEPEQLGFTIEWSRHSTG</sequence>
<reference evidence="1" key="1">
    <citation type="submission" date="2018-02" db="EMBL/GenBank/DDBJ databases">
        <title>The genomes of Aspergillus section Nigri reveals drivers in fungal speciation.</title>
        <authorList>
            <consortium name="DOE Joint Genome Institute"/>
            <person name="Vesth T.C."/>
            <person name="Nybo J."/>
            <person name="Theobald S."/>
            <person name="Brandl J."/>
            <person name="Frisvad J.C."/>
            <person name="Nielsen K.F."/>
            <person name="Lyhne E.K."/>
            <person name="Kogle M.E."/>
            <person name="Kuo A."/>
            <person name="Riley R."/>
            <person name="Clum A."/>
            <person name="Nolan M."/>
            <person name="Lipzen A."/>
            <person name="Salamov A."/>
            <person name="Henrissat B."/>
            <person name="Wiebenga A."/>
            <person name="De vries R.P."/>
            <person name="Grigoriev I.V."/>
            <person name="Mortensen U.H."/>
            <person name="Andersen M.R."/>
            <person name="Baker S.E."/>
        </authorList>
    </citation>
    <scope>NUCLEOTIDE SEQUENCE</scope>
    <source>
        <strain evidence="1">CBS 121060</strain>
    </source>
</reference>
<evidence type="ECO:0000313" key="1">
    <source>
        <dbReference type="EMBL" id="RAH69457.1"/>
    </source>
</evidence>
<name>A0ACD1H7R7_9EURO</name>
<protein>
    <submittedName>
        <fullName evidence="1">Protein kinase</fullName>
    </submittedName>
</protein>
<proteinExistence type="predicted"/>